<dbReference type="GO" id="GO:0016597">
    <property type="term" value="F:amino acid binding"/>
    <property type="evidence" value="ECO:0007669"/>
    <property type="project" value="InterPro"/>
</dbReference>
<dbReference type="InterPro" id="IPR006131">
    <property type="entry name" value="Asp_carbamoyltransf_Asp/Orn-bd"/>
</dbReference>
<name>R4X9S5_TAPDE</name>
<dbReference type="STRING" id="1097556.R4X9S5"/>
<evidence type="ECO:0000259" key="13">
    <source>
        <dbReference type="Pfam" id="PF02729"/>
    </source>
</evidence>
<keyword evidence="7" id="KW-0028">Amino-acid biosynthesis</keyword>
<dbReference type="NCBIfam" id="TIGR00658">
    <property type="entry name" value="orni_carb_tr"/>
    <property type="match status" value="1"/>
</dbReference>
<gene>
    <name evidence="14" type="ORF">TAPDE_002499</name>
</gene>
<dbReference type="VEuPathDB" id="FungiDB:TAPDE_002499"/>
<dbReference type="InterPro" id="IPR036509">
    <property type="entry name" value="Met_Sox_Rdtase_MsrA_sf"/>
</dbReference>
<comment type="pathway">
    <text evidence="1">Amino-acid biosynthesis; L-arginine biosynthesis; L-arginine from L-ornithine and carbamoyl phosphate: step 1/3.</text>
</comment>
<dbReference type="GO" id="GO:0008113">
    <property type="term" value="F:peptide-methionine (S)-S-oxide reductase activity"/>
    <property type="evidence" value="ECO:0007669"/>
    <property type="project" value="UniProtKB-EC"/>
</dbReference>
<accession>R4X9S5</accession>
<evidence type="ECO:0000256" key="2">
    <source>
        <dbReference type="ARBA" id="ARBA00005591"/>
    </source>
</evidence>
<dbReference type="EMBL" id="CAHR02000087">
    <property type="protein sequence ID" value="CCG82485.1"/>
    <property type="molecule type" value="Genomic_DNA"/>
</dbReference>
<feature type="domain" description="Aspartate/ornithine carbamoyltransferase carbamoyl-P binding" evidence="13">
    <location>
        <begin position="237"/>
        <end position="381"/>
    </location>
</feature>
<dbReference type="GO" id="GO:0042450">
    <property type="term" value="P:L-arginine biosynthetic process via ornithine"/>
    <property type="evidence" value="ECO:0007669"/>
    <property type="project" value="TreeGrafter"/>
</dbReference>
<dbReference type="eggNOG" id="KOG1635">
    <property type="taxonomic scope" value="Eukaryota"/>
</dbReference>
<dbReference type="Pfam" id="PF01625">
    <property type="entry name" value="PMSR"/>
    <property type="match status" value="1"/>
</dbReference>
<comment type="similarity">
    <text evidence="2">Belongs to the MsrA Met sulfoxide reductase family.</text>
</comment>
<evidence type="ECO:0000256" key="7">
    <source>
        <dbReference type="ARBA" id="ARBA00022605"/>
    </source>
</evidence>
<evidence type="ECO:0000259" key="12">
    <source>
        <dbReference type="Pfam" id="PF01625"/>
    </source>
</evidence>
<evidence type="ECO:0000259" key="11">
    <source>
        <dbReference type="Pfam" id="PF00185"/>
    </source>
</evidence>
<dbReference type="InterPro" id="IPR006130">
    <property type="entry name" value="Asp/Orn_carbamoylTrfase"/>
</dbReference>
<dbReference type="GO" id="GO:0004585">
    <property type="term" value="F:ornithine carbamoyltransferase activity"/>
    <property type="evidence" value="ECO:0007669"/>
    <property type="project" value="UniProtKB-EC"/>
</dbReference>
<feature type="domain" description="Peptide methionine sulphoxide reductase MsrA" evidence="12">
    <location>
        <begin position="33"/>
        <end position="187"/>
    </location>
</feature>
<evidence type="ECO:0000256" key="1">
    <source>
        <dbReference type="ARBA" id="ARBA00004975"/>
    </source>
</evidence>
<dbReference type="EC" id="1.8.4.11" evidence="4"/>
<evidence type="ECO:0000256" key="5">
    <source>
        <dbReference type="ARBA" id="ARBA00013007"/>
    </source>
</evidence>
<dbReference type="OrthoDB" id="10252326at2759"/>
<dbReference type="InterPro" id="IPR036901">
    <property type="entry name" value="Asp/Orn_carbamoylTrfase_sf"/>
</dbReference>
<feature type="domain" description="Aspartate/ornithine carbamoyltransferase Asp/Orn-binding" evidence="11">
    <location>
        <begin position="389"/>
        <end position="541"/>
    </location>
</feature>
<proteinExistence type="inferred from homology"/>
<dbReference type="Pfam" id="PF02729">
    <property type="entry name" value="OTCace_N"/>
    <property type="match status" value="1"/>
</dbReference>
<dbReference type="AlphaFoldDB" id="R4X9S5"/>
<dbReference type="Proteomes" id="UP000013776">
    <property type="component" value="Unassembled WGS sequence"/>
</dbReference>
<dbReference type="PANTHER" id="PTHR45753:SF3">
    <property type="entry name" value="ORNITHINE TRANSCARBAMYLASE, MITOCHONDRIAL"/>
    <property type="match status" value="1"/>
</dbReference>
<keyword evidence="6" id="KW-0055">Arginine biosynthesis</keyword>
<evidence type="ECO:0000256" key="3">
    <source>
        <dbReference type="ARBA" id="ARBA00007805"/>
    </source>
</evidence>
<comment type="similarity">
    <text evidence="3">Belongs to the aspartate/ornithine carbamoyltransferase superfamily. OTCase family.</text>
</comment>
<dbReference type="eggNOG" id="KOG1504">
    <property type="taxonomic scope" value="Eukaryota"/>
</dbReference>
<dbReference type="HAMAP" id="MF_01401">
    <property type="entry name" value="MsrA"/>
    <property type="match status" value="1"/>
</dbReference>
<dbReference type="NCBIfam" id="NF001986">
    <property type="entry name" value="PRK00779.1"/>
    <property type="match status" value="1"/>
</dbReference>
<evidence type="ECO:0000256" key="4">
    <source>
        <dbReference type="ARBA" id="ARBA00012502"/>
    </source>
</evidence>
<dbReference type="PRINTS" id="PR00100">
    <property type="entry name" value="AOTCASE"/>
</dbReference>
<comment type="caution">
    <text evidence="14">The sequence shown here is derived from an EMBL/GenBank/DDBJ whole genome shotgun (WGS) entry which is preliminary data.</text>
</comment>
<dbReference type="SUPFAM" id="SSF55068">
    <property type="entry name" value="Peptide methionine sulfoxide reductase"/>
    <property type="match status" value="1"/>
</dbReference>
<protein>
    <recommendedName>
        <fullName evidence="10">Peptide-methionine (S)-S-oxide reductase</fullName>
        <ecNumber evidence="4">1.8.4.11</ecNumber>
        <ecNumber evidence="5">2.1.3.3</ecNumber>
    </recommendedName>
</protein>
<dbReference type="Gene3D" id="3.30.1060.10">
    <property type="entry name" value="Peptide methionine sulphoxide reductase MsrA"/>
    <property type="match status" value="1"/>
</dbReference>
<dbReference type="InterPro" id="IPR006132">
    <property type="entry name" value="Asp/Orn_carbamoyltranf_P-bd"/>
</dbReference>
<reference evidence="14 15" key="1">
    <citation type="journal article" date="2013" name="MBio">
        <title>Genome sequencing of the plant pathogen Taphrina deformans, the causal agent of peach leaf curl.</title>
        <authorList>
            <person name="Cisse O.H."/>
            <person name="Almeida J.M.G.C.F."/>
            <person name="Fonseca A."/>
            <person name="Kumar A.A."/>
            <person name="Salojaervi J."/>
            <person name="Overmyer K."/>
            <person name="Hauser P.M."/>
            <person name="Pagni M."/>
        </authorList>
    </citation>
    <scope>NUCLEOTIDE SEQUENCE [LARGE SCALE GENOMIC DNA]</scope>
    <source>
        <strain evidence="15">PYCC 5710 / ATCC 11124 / CBS 356.35 / IMI 108563 / JCM 9778 / NBRC 8474</strain>
    </source>
</reference>
<dbReference type="Gene3D" id="3.40.50.1370">
    <property type="entry name" value="Aspartate/ornithine carbamoyltransferase"/>
    <property type="match status" value="2"/>
</dbReference>
<dbReference type="InterPro" id="IPR002569">
    <property type="entry name" value="Met_Sox_Rdtase_MsrA_dom"/>
</dbReference>
<dbReference type="GO" id="GO:0019240">
    <property type="term" value="P:citrulline biosynthetic process"/>
    <property type="evidence" value="ECO:0007669"/>
    <property type="project" value="TreeGrafter"/>
</dbReference>
<evidence type="ECO:0000256" key="10">
    <source>
        <dbReference type="ARBA" id="ARBA00030643"/>
    </source>
</evidence>
<dbReference type="EC" id="2.1.3.3" evidence="5"/>
<evidence type="ECO:0000256" key="6">
    <source>
        <dbReference type="ARBA" id="ARBA00022571"/>
    </source>
</evidence>
<dbReference type="GO" id="GO:0005739">
    <property type="term" value="C:mitochondrion"/>
    <property type="evidence" value="ECO:0007669"/>
    <property type="project" value="TreeGrafter"/>
</dbReference>
<keyword evidence="9" id="KW-0560">Oxidoreductase</keyword>
<dbReference type="InterPro" id="IPR002292">
    <property type="entry name" value="Orn/put_carbamltrans"/>
</dbReference>
<keyword evidence="8" id="KW-0808">Transferase</keyword>
<dbReference type="NCBIfam" id="TIGR00401">
    <property type="entry name" value="msrA"/>
    <property type="match status" value="1"/>
</dbReference>
<dbReference type="FunFam" id="3.40.50.1370:FF:000009">
    <property type="entry name" value="Ornithine carbamoyltransferase, mitochondrial"/>
    <property type="match status" value="1"/>
</dbReference>
<evidence type="ECO:0000313" key="15">
    <source>
        <dbReference type="Proteomes" id="UP000013776"/>
    </source>
</evidence>
<evidence type="ECO:0000313" key="14">
    <source>
        <dbReference type="EMBL" id="CCG82485.1"/>
    </source>
</evidence>
<dbReference type="PROSITE" id="PS00097">
    <property type="entry name" value="CARBAMOYLTRANSFERASE"/>
    <property type="match status" value="1"/>
</dbReference>
<keyword evidence="15" id="KW-1185">Reference proteome</keyword>
<organism evidence="14 15">
    <name type="scientific">Taphrina deformans (strain PYCC 5710 / ATCC 11124 / CBS 356.35 / IMI 108563 / JCM 9778 / NBRC 8474)</name>
    <name type="common">Peach leaf curl fungus</name>
    <name type="synonym">Lalaria deformans</name>
    <dbReference type="NCBI Taxonomy" id="1097556"/>
    <lineage>
        <taxon>Eukaryota</taxon>
        <taxon>Fungi</taxon>
        <taxon>Dikarya</taxon>
        <taxon>Ascomycota</taxon>
        <taxon>Taphrinomycotina</taxon>
        <taxon>Taphrinomycetes</taxon>
        <taxon>Taphrinales</taxon>
        <taxon>Taphrinaceae</taxon>
        <taxon>Taphrina</taxon>
    </lineage>
</organism>
<dbReference type="Pfam" id="PF00185">
    <property type="entry name" value="OTCace"/>
    <property type="match status" value="1"/>
</dbReference>
<evidence type="ECO:0000256" key="9">
    <source>
        <dbReference type="ARBA" id="ARBA00023002"/>
    </source>
</evidence>
<sequence length="548" mass="60211">MTSFFKNFTRQFTQTSSAGIVPSSSGGAGESVAIFSNGCFWGTEHMFRNQFAGKGLLKAEVGYIGGKTEQPSYRQVCSGTTDHAESLKVTFDPSKVSYEKLTKFHYGTPDQSVVQGGDRGTQYRSAIFYLDDEQKAIAEKVTAEVQDKHFKGSKITTQIADGRNYKWYTAEDYHQEYLHKEPNGYQCPAQLSMALPRIGVMSRLPRTLKHSQWHICRTMSSQEATASTPSVSPFAPRHLLSIADLSVSEVKGIVDRAIEIKRITKHGSTGNAGHGLLDNKSIAMLFSKRSTRTRVSTESAMSHLGGTAMFLGKDDIQLGVNESLYDTARVISSMVACLVARVDAHQEVMALSKASQVPVINALSDLFHPLQALADLVTIRESFGDDVAGLKVAWVGDANNVIHDLAIICAKVGINVAIATPPGIEVNEGILELAREAGDASGATVEVTHDPRRAVENANVLVTDTWISMGEEAQRDTKMKQFDGFQITNEMAIGADAQWKFMHCLPRHQEEVNDEVFYGNRSLVFEEAENRKWSMIAALEFLLSATRL</sequence>
<dbReference type="SUPFAM" id="SSF53671">
    <property type="entry name" value="Aspartate/ornithine carbamoyltransferase"/>
    <property type="match status" value="1"/>
</dbReference>
<dbReference type="PANTHER" id="PTHR45753">
    <property type="entry name" value="ORNITHINE CARBAMOYLTRANSFERASE, MITOCHONDRIAL"/>
    <property type="match status" value="1"/>
</dbReference>
<dbReference type="PRINTS" id="PR00102">
    <property type="entry name" value="OTCASE"/>
</dbReference>
<evidence type="ECO:0000256" key="8">
    <source>
        <dbReference type="ARBA" id="ARBA00022679"/>
    </source>
</evidence>